<evidence type="ECO:0000256" key="1">
    <source>
        <dbReference type="ARBA" id="ARBA00004123"/>
    </source>
</evidence>
<dbReference type="SUPFAM" id="SSF57850">
    <property type="entry name" value="RING/U-box"/>
    <property type="match status" value="1"/>
</dbReference>
<comment type="pathway">
    <text evidence="3">Protein modification; protein ubiquitination.</text>
</comment>
<evidence type="ECO:0000256" key="2">
    <source>
        <dbReference type="ARBA" id="ARBA00004496"/>
    </source>
</evidence>
<keyword evidence="9" id="KW-0862">Zinc</keyword>
<dbReference type="AlphaFoldDB" id="A0A1W0XAC0"/>
<protein>
    <submittedName>
        <fullName evidence="13">RING-box protein 2</fullName>
    </submittedName>
</protein>
<proteinExistence type="inferred from homology"/>
<organism evidence="13 14">
    <name type="scientific">Hypsibius exemplaris</name>
    <name type="common">Freshwater tardigrade</name>
    <dbReference type="NCBI Taxonomy" id="2072580"/>
    <lineage>
        <taxon>Eukaryota</taxon>
        <taxon>Metazoa</taxon>
        <taxon>Ecdysozoa</taxon>
        <taxon>Tardigrada</taxon>
        <taxon>Eutardigrada</taxon>
        <taxon>Parachela</taxon>
        <taxon>Hypsibioidea</taxon>
        <taxon>Hypsibiidae</taxon>
        <taxon>Hypsibius</taxon>
    </lineage>
</organism>
<dbReference type="InterPro" id="IPR051031">
    <property type="entry name" value="RING-box_E3_Ubiquitin_Ligase"/>
</dbReference>
<evidence type="ECO:0000256" key="7">
    <source>
        <dbReference type="ARBA" id="ARBA00022771"/>
    </source>
</evidence>
<comment type="similarity">
    <text evidence="4">Belongs to the RING-box family.</text>
</comment>
<keyword evidence="14" id="KW-1185">Reference proteome</keyword>
<dbReference type="Proteomes" id="UP000192578">
    <property type="component" value="Unassembled WGS sequence"/>
</dbReference>
<dbReference type="OrthoDB" id="8962942at2759"/>
<evidence type="ECO:0000256" key="11">
    <source>
        <dbReference type="PROSITE-ProRule" id="PRU00175"/>
    </source>
</evidence>
<dbReference type="PROSITE" id="PS50089">
    <property type="entry name" value="ZF_RING_2"/>
    <property type="match status" value="1"/>
</dbReference>
<evidence type="ECO:0000256" key="9">
    <source>
        <dbReference type="ARBA" id="ARBA00022833"/>
    </source>
</evidence>
<keyword evidence="6" id="KW-0479">Metal-binding</keyword>
<dbReference type="GO" id="GO:0008270">
    <property type="term" value="F:zinc ion binding"/>
    <property type="evidence" value="ECO:0007669"/>
    <property type="project" value="UniProtKB-KW"/>
</dbReference>
<evidence type="ECO:0000259" key="12">
    <source>
        <dbReference type="PROSITE" id="PS50089"/>
    </source>
</evidence>
<feature type="domain" description="RING-type" evidence="12">
    <location>
        <begin position="56"/>
        <end position="113"/>
    </location>
</feature>
<evidence type="ECO:0000256" key="8">
    <source>
        <dbReference type="ARBA" id="ARBA00022786"/>
    </source>
</evidence>
<evidence type="ECO:0000256" key="5">
    <source>
        <dbReference type="ARBA" id="ARBA00022490"/>
    </source>
</evidence>
<evidence type="ECO:0000256" key="4">
    <source>
        <dbReference type="ARBA" id="ARBA00009273"/>
    </source>
</evidence>
<dbReference type="EMBL" id="MTYJ01000007">
    <property type="protein sequence ID" value="OQV24350.1"/>
    <property type="molecule type" value="Genomic_DNA"/>
</dbReference>
<name>A0A1W0XAC0_HYPEX</name>
<dbReference type="Pfam" id="PF12678">
    <property type="entry name" value="zf-rbx1"/>
    <property type="match status" value="1"/>
</dbReference>
<dbReference type="GO" id="GO:0005737">
    <property type="term" value="C:cytoplasm"/>
    <property type="evidence" value="ECO:0007669"/>
    <property type="project" value="UniProtKB-SubCell"/>
</dbReference>
<comment type="caution">
    <text evidence="13">The sequence shown here is derived from an EMBL/GenBank/DDBJ whole genome shotgun (WGS) entry which is preliminary data.</text>
</comment>
<gene>
    <name evidence="13" type="ORF">BV898_01888</name>
</gene>
<evidence type="ECO:0000256" key="10">
    <source>
        <dbReference type="ARBA" id="ARBA00023242"/>
    </source>
</evidence>
<evidence type="ECO:0000256" key="6">
    <source>
        <dbReference type="ARBA" id="ARBA00022723"/>
    </source>
</evidence>
<dbReference type="Gene3D" id="3.30.40.10">
    <property type="entry name" value="Zinc/RING finger domain, C3HC4 (zinc finger)"/>
    <property type="match status" value="1"/>
</dbReference>
<keyword evidence="5" id="KW-0963">Cytoplasm</keyword>
<dbReference type="GO" id="GO:0031461">
    <property type="term" value="C:cullin-RING ubiquitin ligase complex"/>
    <property type="evidence" value="ECO:0007669"/>
    <property type="project" value="UniProtKB-ARBA"/>
</dbReference>
<dbReference type="PANTHER" id="PTHR11210">
    <property type="entry name" value="RING BOX"/>
    <property type="match status" value="1"/>
</dbReference>
<keyword evidence="10" id="KW-0539">Nucleus</keyword>
<dbReference type="InterPro" id="IPR001841">
    <property type="entry name" value="Znf_RING"/>
</dbReference>
<accession>A0A1W0XAC0</accession>
<keyword evidence="7 11" id="KW-0863">Zinc-finger</keyword>
<dbReference type="InterPro" id="IPR013083">
    <property type="entry name" value="Znf_RING/FYVE/PHD"/>
</dbReference>
<dbReference type="InterPro" id="IPR024766">
    <property type="entry name" value="Znf_RING_H2"/>
</dbReference>
<evidence type="ECO:0000313" key="14">
    <source>
        <dbReference type="Proteomes" id="UP000192578"/>
    </source>
</evidence>
<reference evidence="14" key="1">
    <citation type="submission" date="2017-01" db="EMBL/GenBank/DDBJ databases">
        <title>Comparative genomics of anhydrobiosis in the tardigrade Hypsibius dujardini.</title>
        <authorList>
            <person name="Yoshida Y."/>
            <person name="Koutsovoulos G."/>
            <person name="Laetsch D."/>
            <person name="Stevens L."/>
            <person name="Kumar S."/>
            <person name="Horikawa D."/>
            <person name="Ishino K."/>
            <person name="Komine S."/>
            <person name="Tomita M."/>
            <person name="Blaxter M."/>
            <person name="Arakawa K."/>
        </authorList>
    </citation>
    <scope>NUCLEOTIDE SEQUENCE [LARGE SCALE GENOMIC DNA]</scope>
    <source>
        <strain evidence="14">Z151</strain>
    </source>
</reference>
<comment type="subcellular location">
    <subcellularLocation>
        <location evidence="2">Cytoplasm</location>
    </subcellularLocation>
    <subcellularLocation>
        <location evidence="1">Nucleus</location>
    </subcellularLocation>
</comment>
<sequence length="123" mass="13533">MDVQLEEASGGKSAVGYVPMMEEPDGDAPFLPAASITVKKFNPVFFWSWDVQSDNCAICRVMLMEPCLNCQVSNKTACVVVWGECNHAFHNCCMSQWIKNATATAGSKCPLCQAEWVIHRVGN</sequence>
<dbReference type="GO" id="GO:0005634">
    <property type="term" value="C:nucleus"/>
    <property type="evidence" value="ECO:0007669"/>
    <property type="project" value="UniProtKB-SubCell"/>
</dbReference>
<evidence type="ECO:0000313" key="13">
    <source>
        <dbReference type="EMBL" id="OQV24350.1"/>
    </source>
</evidence>
<evidence type="ECO:0000256" key="3">
    <source>
        <dbReference type="ARBA" id="ARBA00004906"/>
    </source>
</evidence>
<keyword evidence="8" id="KW-0833">Ubl conjugation pathway</keyword>